<keyword evidence="2" id="KW-1185">Reference proteome</keyword>
<dbReference type="EMBL" id="ML213613">
    <property type="protein sequence ID" value="TFK36554.1"/>
    <property type="molecule type" value="Genomic_DNA"/>
</dbReference>
<name>A0A5C3LTW5_9AGAR</name>
<reference evidence="1 2" key="1">
    <citation type="journal article" date="2019" name="Nat. Ecol. Evol.">
        <title>Megaphylogeny resolves global patterns of mushroom evolution.</title>
        <authorList>
            <person name="Varga T."/>
            <person name="Krizsan K."/>
            <person name="Foldi C."/>
            <person name="Dima B."/>
            <person name="Sanchez-Garcia M."/>
            <person name="Sanchez-Ramirez S."/>
            <person name="Szollosi G.J."/>
            <person name="Szarkandi J.G."/>
            <person name="Papp V."/>
            <person name="Albert L."/>
            <person name="Andreopoulos W."/>
            <person name="Angelini C."/>
            <person name="Antonin V."/>
            <person name="Barry K.W."/>
            <person name="Bougher N.L."/>
            <person name="Buchanan P."/>
            <person name="Buyck B."/>
            <person name="Bense V."/>
            <person name="Catcheside P."/>
            <person name="Chovatia M."/>
            <person name="Cooper J."/>
            <person name="Damon W."/>
            <person name="Desjardin D."/>
            <person name="Finy P."/>
            <person name="Geml J."/>
            <person name="Haridas S."/>
            <person name="Hughes K."/>
            <person name="Justo A."/>
            <person name="Karasinski D."/>
            <person name="Kautmanova I."/>
            <person name="Kiss B."/>
            <person name="Kocsube S."/>
            <person name="Kotiranta H."/>
            <person name="LaButti K.M."/>
            <person name="Lechner B.E."/>
            <person name="Liimatainen K."/>
            <person name="Lipzen A."/>
            <person name="Lukacs Z."/>
            <person name="Mihaltcheva S."/>
            <person name="Morgado L.N."/>
            <person name="Niskanen T."/>
            <person name="Noordeloos M.E."/>
            <person name="Ohm R.A."/>
            <person name="Ortiz-Santana B."/>
            <person name="Ovrebo C."/>
            <person name="Racz N."/>
            <person name="Riley R."/>
            <person name="Savchenko A."/>
            <person name="Shiryaev A."/>
            <person name="Soop K."/>
            <person name="Spirin V."/>
            <person name="Szebenyi C."/>
            <person name="Tomsovsky M."/>
            <person name="Tulloss R.E."/>
            <person name="Uehling J."/>
            <person name="Grigoriev I.V."/>
            <person name="Vagvolgyi C."/>
            <person name="Papp T."/>
            <person name="Martin F.M."/>
            <person name="Miettinen O."/>
            <person name="Hibbett D.S."/>
            <person name="Nagy L.G."/>
        </authorList>
    </citation>
    <scope>NUCLEOTIDE SEQUENCE [LARGE SCALE GENOMIC DNA]</scope>
    <source>
        <strain evidence="1 2">CBS 166.37</strain>
    </source>
</reference>
<sequence>MSPDGIPRRLGMYTSPTIHCTPAPSPPFCSSLIYFLLSSSSFAPFNSGATAKLLDFRAKVIDATWMCRDGDPKAPWRMKRLYATFNVNASGNNPSFNSVQLLSLQSSPFSFQSLQTCLAQSPLRSESLPVLILSNRRSSSATAKCV</sequence>
<proteinExistence type="predicted"/>
<organism evidence="1 2">
    <name type="scientific">Crucibulum laeve</name>
    <dbReference type="NCBI Taxonomy" id="68775"/>
    <lineage>
        <taxon>Eukaryota</taxon>
        <taxon>Fungi</taxon>
        <taxon>Dikarya</taxon>
        <taxon>Basidiomycota</taxon>
        <taxon>Agaricomycotina</taxon>
        <taxon>Agaricomycetes</taxon>
        <taxon>Agaricomycetidae</taxon>
        <taxon>Agaricales</taxon>
        <taxon>Agaricineae</taxon>
        <taxon>Nidulariaceae</taxon>
        <taxon>Crucibulum</taxon>
    </lineage>
</organism>
<dbReference type="Proteomes" id="UP000308652">
    <property type="component" value="Unassembled WGS sequence"/>
</dbReference>
<accession>A0A5C3LTW5</accession>
<gene>
    <name evidence="1" type="ORF">BDQ12DRAFT_243974</name>
</gene>
<evidence type="ECO:0000313" key="1">
    <source>
        <dbReference type="EMBL" id="TFK36554.1"/>
    </source>
</evidence>
<dbReference type="AlphaFoldDB" id="A0A5C3LTW5"/>
<protein>
    <submittedName>
        <fullName evidence="1">Uncharacterized protein</fullName>
    </submittedName>
</protein>
<evidence type="ECO:0000313" key="2">
    <source>
        <dbReference type="Proteomes" id="UP000308652"/>
    </source>
</evidence>